<reference evidence="5 6" key="1">
    <citation type="submission" date="2020-08" db="EMBL/GenBank/DDBJ databases">
        <authorList>
            <person name="Hejnol A."/>
        </authorList>
    </citation>
    <scope>NUCLEOTIDE SEQUENCE [LARGE SCALE GENOMIC DNA]</scope>
</reference>
<dbReference type="PANTHER" id="PTHR24652:SF69">
    <property type="entry name" value="CUB DOMAIN-CONTAINING PROTEIN"/>
    <property type="match status" value="1"/>
</dbReference>
<keyword evidence="4" id="KW-0732">Signal</keyword>
<feature type="chain" id="PRO_5029471743" evidence="4">
    <location>
        <begin position="22"/>
        <end position="291"/>
    </location>
</feature>
<protein>
    <submittedName>
        <fullName evidence="5">DgyrCDS2460</fullName>
    </submittedName>
</protein>
<evidence type="ECO:0000256" key="1">
    <source>
        <dbReference type="ARBA" id="ARBA00023157"/>
    </source>
</evidence>
<dbReference type="CDD" id="cd00112">
    <property type="entry name" value="LDLa"/>
    <property type="match status" value="1"/>
</dbReference>
<accession>A0A7I8VAR4</accession>
<dbReference type="Pfam" id="PF00057">
    <property type="entry name" value="Ldl_recept_a"/>
    <property type="match status" value="1"/>
</dbReference>
<name>A0A7I8VAR4_9ANNE</name>
<comment type="caution">
    <text evidence="5">The sequence shown here is derived from an EMBL/GenBank/DDBJ whole genome shotgun (WGS) entry which is preliminary data.</text>
</comment>
<evidence type="ECO:0000256" key="4">
    <source>
        <dbReference type="SAM" id="SignalP"/>
    </source>
</evidence>
<gene>
    <name evidence="5" type="ORF">DGYR_LOCUS2307</name>
</gene>
<dbReference type="EMBL" id="CAJFCJ010000003">
    <property type="protein sequence ID" value="CAD5113282.1"/>
    <property type="molecule type" value="Genomic_DNA"/>
</dbReference>
<dbReference type="PROSITE" id="PS01209">
    <property type="entry name" value="LDLRA_1"/>
    <property type="match status" value="1"/>
</dbReference>
<sequence>MEGRRRLVLQLTILFFPITAPTYPTISSTYTLPSTDDPCPSKESLKVTGATVKSTKFALEGLNSSCLLFEAAKRSENYRFKLAAHFEQFHWESCSVILEIFLNGNDSTRAVTQLSCGNKKPERQLTSLSDSILFKIRRNSTDVGRFGFHLVLASYSVEENCVDFRCQTGLCIAENLVCDSVNHCSDGSDERPRACANRNMIGNKGKVGLGVVIGLTLGLLLLCVFGMVGLSICCKRGSTLQRYGETPTTLAENKADQRFDQTASTVLQNKYMPVPPSQCVACRSDAESRGH</sequence>
<evidence type="ECO:0000256" key="2">
    <source>
        <dbReference type="PROSITE-ProRule" id="PRU00124"/>
    </source>
</evidence>
<dbReference type="Proteomes" id="UP000549394">
    <property type="component" value="Unassembled WGS sequence"/>
</dbReference>
<dbReference type="InterPro" id="IPR023415">
    <property type="entry name" value="LDLR_class-A_CS"/>
</dbReference>
<keyword evidence="3" id="KW-1133">Transmembrane helix</keyword>
<dbReference type="Gene3D" id="4.10.400.10">
    <property type="entry name" value="Low-density Lipoprotein Receptor"/>
    <property type="match status" value="1"/>
</dbReference>
<keyword evidence="3" id="KW-0472">Membrane</keyword>
<keyword evidence="1 2" id="KW-1015">Disulfide bond</keyword>
<feature type="transmembrane region" description="Helical" evidence="3">
    <location>
        <begin position="207"/>
        <end position="233"/>
    </location>
</feature>
<dbReference type="InterPro" id="IPR036055">
    <property type="entry name" value="LDL_receptor-like_sf"/>
</dbReference>
<dbReference type="InterPro" id="IPR002172">
    <property type="entry name" value="LDrepeatLR_classA_rpt"/>
</dbReference>
<proteinExistence type="predicted"/>
<organism evidence="5 6">
    <name type="scientific">Dimorphilus gyrociliatus</name>
    <dbReference type="NCBI Taxonomy" id="2664684"/>
    <lineage>
        <taxon>Eukaryota</taxon>
        <taxon>Metazoa</taxon>
        <taxon>Spiralia</taxon>
        <taxon>Lophotrochozoa</taxon>
        <taxon>Annelida</taxon>
        <taxon>Polychaeta</taxon>
        <taxon>Polychaeta incertae sedis</taxon>
        <taxon>Dinophilidae</taxon>
        <taxon>Dimorphilus</taxon>
    </lineage>
</organism>
<dbReference type="PROSITE" id="PS50068">
    <property type="entry name" value="LDLRA_2"/>
    <property type="match status" value="1"/>
</dbReference>
<comment type="caution">
    <text evidence="2">Lacks conserved residue(s) required for the propagation of feature annotation.</text>
</comment>
<evidence type="ECO:0000313" key="5">
    <source>
        <dbReference type="EMBL" id="CAD5113282.1"/>
    </source>
</evidence>
<feature type="signal peptide" evidence="4">
    <location>
        <begin position="1"/>
        <end position="21"/>
    </location>
</feature>
<evidence type="ECO:0000313" key="6">
    <source>
        <dbReference type="Proteomes" id="UP000549394"/>
    </source>
</evidence>
<dbReference type="OrthoDB" id="19606at2759"/>
<feature type="disulfide bond" evidence="2">
    <location>
        <begin position="166"/>
        <end position="184"/>
    </location>
</feature>
<evidence type="ECO:0000256" key="3">
    <source>
        <dbReference type="SAM" id="Phobius"/>
    </source>
</evidence>
<keyword evidence="3" id="KW-0812">Transmembrane</keyword>
<keyword evidence="6" id="KW-1185">Reference proteome</keyword>
<dbReference type="InterPro" id="IPR042333">
    <property type="entry name" value="LRAD2/Mig-13-like"/>
</dbReference>
<dbReference type="SMART" id="SM00192">
    <property type="entry name" value="LDLa"/>
    <property type="match status" value="1"/>
</dbReference>
<dbReference type="PANTHER" id="PTHR24652">
    <property type="entry name" value="LOW-DENSITY LIPOPROTEIN RECEPTOR CLASS A DOMAIN-CONTAINING PROTEIN 2"/>
    <property type="match status" value="1"/>
</dbReference>
<dbReference type="AlphaFoldDB" id="A0A7I8VAR4"/>
<dbReference type="SUPFAM" id="SSF57424">
    <property type="entry name" value="LDL receptor-like module"/>
    <property type="match status" value="1"/>
</dbReference>